<feature type="domain" description="At1g61320/AtMIF1 LRR" evidence="1">
    <location>
        <begin position="11"/>
        <end position="400"/>
    </location>
</feature>
<dbReference type="AlphaFoldDB" id="A0ABC9BCG6"/>
<dbReference type="EMBL" id="OZ075135">
    <property type="protein sequence ID" value="CAL4996557.1"/>
    <property type="molecule type" value="Genomic_DNA"/>
</dbReference>
<dbReference type="SUPFAM" id="SSF52058">
    <property type="entry name" value="L domain-like"/>
    <property type="match status" value="1"/>
</dbReference>
<name>A0ABC9BCG6_9POAL</name>
<dbReference type="InterPro" id="IPR055357">
    <property type="entry name" value="LRR_At1g61320_AtMIF1"/>
</dbReference>
<dbReference type="Pfam" id="PF23622">
    <property type="entry name" value="LRR_At1g61320_AtMIF1"/>
    <property type="match status" value="1"/>
</dbReference>
<dbReference type="InterPro" id="IPR053772">
    <property type="entry name" value="At1g61320/At1g61330-like"/>
</dbReference>
<dbReference type="Gene3D" id="3.80.10.10">
    <property type="entry name" value="Ribonuclease Inhibitor"/>
    <property type="match status" value="1"/>
</dbReference>
<evidence type="ECO:0000259" key="1">
    <source>
        <dbReference type="Pfam" id="PF23622"/>
    </source>
</evidence>
<gene>
    <name evidence="2" type="ORF">URODEC1_LOCUS62970</name>
</gene>
<dbReference type="PANTHER" id="PTHR34145">
    <property type="entry name" value="OS02G0105600 PROTEIN"/>
    <property type="match status" value="1"/>
</dbReference>
<evidence type="ECO:0000313" key="2">
    <source>
        <dbReference type="EMBL" id="CAL4996557.1"/>
    </source>
</evidence>
<proteinExistence type="predicted"/>
<protein>
    <recommendedName>
        <fullName evidence="1">At1g61320/AtMIF1 LRR domain-containing protein</fullName>
    </recommendedName>
</protein>
<dbReference type="Proteomes" id="UP001497457">
    <property type="component" value="Chromosome 25rd"/>
</dbReference>
<dbReference type="PANTHER" id="PTHR34145:SF28">
    <property type="entry name" value="F-BOX DOMAIN-CONTAINING PROTEIN"/>
    <property type="match status" value="1"/>
</dbReference>
<evidence type="ECO:0000313" key="3">
    <source>
        <dbReference type="Proteomes" id="UP001497457"/>
    </source>
</evidence>
<dbReference type="InterPro" id="IPR032675">
    <property type="entry name" value="LRR_dom_sf"/>
</dbReference>
<keyword evidence="3" id="KW-1185">Reference proteome</keyword>
<accession>A0ABC9BCG6</accession>
<reference evidence="3" key="1">
    <citation type="submission" date="2024-06" db="EMBL/GenBank/DDBJ databases">
        <authorList>
            <person name="Ryan C."/>
        </authorList>
    </citation>
    <scope>NUCLEOTIDE SEQUENCE [LARGE SCALE GENOMIC DNA]</scope>
</reference>
<sequence length="418" mass="46556">MRNFIDRVDNILKNHSGFVVKTLKFCFGVAYTKKDLCYLDHLDSWLQIAVKPGIEELELTMSTYSARYNFPCSLLSGGMATSLRSLFLVTCGFHPTVTSGRLRSLARLVLYEVCIEEEELRCLLSNTPALEWLDVRCCYPITSIRIPCLQQLSHIGVSCTKRCTALSIESKVPSLSSFLFQGDIRILLSLGDTLLQIKELDMSCEKATSYALTELSSSMPSLETLTIYSYSGGEEANTPTAASKFLHLRSLTISSSGSAYDLLSVVNFLCAAPSLETLVLIVERSKQVSTFADLPLPGLRWIMPEYRHEKLKSVKIFRFSSAKSVVEFTCHIMESASSLERLTLDTTCGVHRCSVSQTGKCWSMSTEEVVEARRAVLAVERYIKPKVPSIVELNVLEPCSRCHAAQLLMAGYHNDSTQ</sequence>
<organism evidence="2 3">
    <name type="scientific">Urochloa decumbens</name>
    <dbReference type="NCBI Taxonomy" id="240449"/>
    <lineage>
        <taxon>Eukaryota</taxon>
        <taxon>Viridiplantae</taxon>
        <taxon>Streptophyta</taxon>
        <taxon>Embryophyta</taxon>
        <taxon>Tracheophyta</taxon>
        <taxon>Spermatophyta</taxon>
        <taxon>Magnoliopsida</taxon>
        <taxon>Liliopsida</taxon>
        <taxon>Poales</taxon>
        <taxon>Poaceae</taxon>
        <taxon>PACMAD clade</taxon>
        <taxon>Panicoideae</taxon>
        <taxon>Panicodae</taxon>
        <taxon>Paniceae</taxon>
        <taxon>Melinidinae</taxon>
        <taxon>Urochloa</taxon>
    </lineage>
</organism>
<reference evidence="2 3" key="2">
    <citation type="submission" date="2024-10" db="EMBL/GenBank/DDBJ databases">
        <authorList>
            <person name="Ryan C."/>
        </authorList>
    </citation>
    <scope>NUCLEOTIDE SEQUENCE [LARGE SCALE GENOMIC DNA]</scope>
</reference>